<name>A0A100XJ42_MYCTH</name>
<reference evidence="1 2" key="1">
    <citation type="journal article" date="2016" name="Genome Announc.">
        <title>Draft Genome Sequences of Five Rapidly Growing Mycobacterium Species, M. thermoresistibile, M. fortuitum subsp. acetamidolyticum, M. canariasense, M. brisbanense, and M. novocastrense.</title>
        <authorList>
            <person name="Katahira K."/>
            <person name="Ogura Y."/>
            <person name="Gotoh Y."/>
            <person name="Hayashi T."/>
        </authorList>
    </citation>
    <scope>NUCLEOTIDE SEQUENCE [LARGE SCALE GENOMIC DNA]</scope>
    <source>
        <strain evidence="1 2">JCM6362</strain>
    </source>
</reference>
<evidence type="ECO:0000313" key="2">
    <source>
        <dbReference type="Proteomes" id="UP000069654"/>
    </source>
</evidence>
<dbReference type="EMBL" id="BCTB01000053">
    <property type="protein sequence ID" value="GAT17433.1"/>
    <property type="molecule type" value="Genomic_DNA"/>
</dbReference>
<dbReference type="Proteomes" id="UP000069654">
    <property type="component" value="Unassembled WGS sequence"/>
</dbReference>
<dbReference type="AlphaFoldDB" id="A0A100XJ42"/>
<protein>
    <submittedName>
        <fullName evidence="1">NHL repeat containing protein</fullName>
    </submittedName>
</protein>
<accession>A0A100XJ42</accession>
<proteinExistence type="predicted"/>
<gene>
    <name evidence="1" type="ORF">RMCT_4402</name>
</gene>
<sequence>MTSAVTVTATAISRPGMLCGPAGPASITIGIRPRISVIDAMNRQVDVRARRAARNDVNQ</sequence>
<reference evidence="2" key="2">
    <citation type="submission" date="2016-02" db="EMBL/GenBank/DDBJ databases">
        <title>Draft genome sequence of five rapidly growing Mycobacterium species.</title>
        <authorList>
            <person name="Katahira K."/>
            <person name="Gotou Y."/>
            <person name="Iida K."/>
            <person name="Ogura Y."/>
            <person name="Hayashi T."/>
        </authorList>
    </citation>
    <scope>NUCLEOTIDE SEQUENCE [LARGE SCALE GENOMIC DNA]</scope>
    <source>
        <strain evidence="2">JCM6362</strain>
    </source>
</reference>
<evidence type="ECO:0000313" key="1">
    <source>
        <dbReference type="EMBL" id="GAT17433.1"/>
    </source>
</evidence>
<organism evidence="1 2">
    <name type="scientific">Mycolicibacterium thermoresistibile</name>
    <name type="common">Mycobacterium thermoresistibile</name>
    <dbReference type="NCBI Taxonomy" id="1797"/>
    <lineage>
        <taxon>Bacteria</taxon>
        <taxon>Bacillati</taxon>
        <taxon>Actinomycetota</taxon>
        <taxon>Actinomycetes</taxon>
        <taxon>Mycobacteriales</taxon>
        <taxon>Mycobacteriaceae</taxon>
        <taxon>Mycolicibacterium</taxon>
    </lineage>
</organism>
<comment type="caution">
    <text evidence="1">The sequence shown here is derived from an EMBL/GenBank/DDBJ whole genome shotgun (WGS) entry which is preliminary data.</text>
</comment>